<comment type="caution">
    <text evidence="2">The sequence shown here is derived from an EMBL/GenBank/DDBJ whole genome shotgun (WGS) entry which is preliminary data.</text>
</comment>
<gene>
    <name evidence="2" type="ORF">GCM10016272_11410</name>
</gene>
<reference evidence="3" key="1">
    <citation type="journal article" date="2019" name="Int. J. Syst. Evol. Microbiol.">
        <title>The Global Catalogue of Microorganisms (GCM) 10K type strain sequencing project: providing services to taxonomists for standard genome sequencing and annotation.</title>
        <authorList>
            <consortium name="The Broad Institute Genomics Platform"/>
            <consortium name="The Broad Institute Genome Sequencing Center for Infectious Disease"/>
            <person name="Wu L."/>
            <person name="Ma J."/>
        </authorList>
    </citation>
    <scope>NUCLEOTIDE SEQUENCE [LARGE SCALE GENOMIC DNA]</scope>
    <source>
        <strain evidence="3">KCTC 42280</strain>
    </source>
</reference>
<name>A0ABQ3GQX0_9GAMM</name>
<evidence type="ECO:0008006" key="4">
    <source>
        <dbReference type="Google" id="ProtNLM"/>
    </source>
</evidence>
<keyword evidence="1" id="KW-0812">Transmembrane</keyword>
<dbReference type="EMBL" id="BMZR01000002">
    <property type="protein sequence ID" value="GHD30546.1"/>
    <property type="molecule type" value="Genomic_DNA"/>
</dbReference>
<dbReference type="NCBIfam" id="TIGR02532">
    <property type="entry name" value="IV_pilin_GFxxxE"/>
    <property type="match status" value="1"/>
</dbReference>
<dbReference type="SUPFAM" id="SSF54523">
    <property type="entry name" value="Pili subunits"/>
    <property type="match status" value="1"/>
</dbReference>
<proteinExistence type="predicted"/>
<sequence>MNASVKNLPYPLRMTSSGFTLIELMVTIAVLAIIVSIAAPSISNQLANQRVSSTVSSIESALKEAKAESIILRTGISVVYDNTDNTMTLRDTGNNVISTYTLNDRSQVTVNVIPAGSDIIFQPNKIISNGVEATYSVCDIASTEETRKQVSVTKIANISTIVNGSC</sequence>
<dbReference type="Gene3D" id="3.30.700.10">
    <property type="entry name" value="Glycoprotein, Type 4 Pilin"/>
    <property type="match status" value="1"/>
</dbReference>
<dbReference type="Pfam" id="PF07963">
    <property type="entry name" value="N_methyl"/>
    <property type="match status" value="1"/>
</dbReference>
<dbReference type="PROSITE" id="PS00409">
    <property type="entry name" value="PROKAR_NTER_METHYL"/>
    <property type="match status" value="1"/>
</dbReference>
<accession>A0ABQ3GQX0</accession>
<dbReference type="InterPro" id="IPR045584">
    <property type="entry name" value="Pilin-like"/>
</dbReference>
<evidence type="ECO:0000313" key="3">
    <source>
        <dbReference type="Proteomes" id="UP000610203"/>
    </source>
</evidence>
<dbReference type="InterPro" id="IPR012902">
    <property type="entry name" value="N_methyl_site"/>
</dbReference>
<keyword evidence="1" id="KW-1133">Transmembrane helix</keyword>
<keyword evidence="3" id="KW-1185">Reference proteome</keyword>
<dbReference type="RefSeq" id="WP_227676145.1">
    <property type="nucleotide sequence ID" value="NZ_BMZR01000002.1"/>
</dbReference>
<organism evidence="2 3">
    <name type="scientific">Psychrobacter glaciei</name>
    <dbReference type="NCBI Taxonomy" id="619771"/>
    <lineage>
        <taxon>Bacteria</taxon>
        <taxon>Pseudomonadati</taxon>
        <taxon>Pseudomonadota</taxon>
        <taxon>Gammaproteobacteria</taxon>
        <taxon>Moraxellales</taxon>
        <taxon>Moraxellaceae</taxon>
        <taxon>Psychrobacter</taxon>
    </lineage>
</organism>
<evidence type="ECO:0000313" key="2">
    <source>
        <dbReference type="EMBL" id="GHD30546.1"/>
    </source>
</evidence>
<protein>
    <recommendedName>
        <fullName evidence="4">Prepilin-type N-terminal cleavage/methylation domain-containing protein</fullName>
    </recommendedName>
</protein>
<evidence type="ECO:0000256" key="1">
    <source>
        <dbReference type="SAM" id="Phobius"/>
    </source>
</evidence>
<dbReference type="Proteomes" id="UP000610203">
    <property type="component" value="Unassembled WGS sequence"/>
</dbReference>
<feature type="transmembrane region" description="Helical" evidence="1">
    <location>
        <begin position="21"/>
        <end position="42"/>
    </location>
</feature>
<keyword evidence="1" id="KW-0472">Membrane</keyword>